<evidence type="ECO:0000256" key="1">
    <source>
        <dbReference type="SAM" id="MobiDB-lite"/>
    </source>
</evidence>
<gene>
    <name evidence="3" type="ORF">PCANC_05389</name>
</gene>
<dbReference type="InterPro" id="IPR046496">
    <property type="entry name" value="DUF6589"/>
</dbReference>
<name>A0A2N5VXE8_9BASI</name>
<feature type="region of interest" description="Disordered" evidence="1">
    <location>
        <begin position="100"/>
        <end position="133"/>
    </location>
</feature>
<dbReference type="Pfam" id="PF20231">
    <property type="entry name" value="DUF6589"/>
    <property type="match status" value="1"/>
</dbReference>
<feature type="compositionally biased region" description="Acidic residues" evidence="1">
    <location>
        <begin position="110"/>
        <end position="120"/>
    </location>
</feature>
<reference evidence="3 4" key="1">
    <citation type="submission" date="2017-11" db="EMBL/GenBank/DDBJ databases">
        <title>De novo assembly and phasing of dikaryotic genomes from two isolates of Puccinia coronata f. sp. avenae, the causal agent of oat crown rust.</title>
        <authorList>
            <person name="Miller M.E."/>
            <person name="Zhang Y."/>
            <person name="Omidvar V."/>
            <person name="Sperschneider J."/>
            <person name="Schwessinger B."/>
            <person name="Raley C."/>
            <person name="Palmer J.M."/>
            <person name="Garnica D."/>
            <person name="Upadhyaya N."/>
            <person name="Rathjen J."/>
            <person name="Taylor J.M."/>
            <person name="Park R.F."/>
            <person name="Dodds P.N."/>
            <person name="Hirsch C.D."/>
            <person name="Kianian S.F."/>
            <person name="Figueroa M."/>
        </authorList>
    </citation>
    <scope>NUCLEOTIDE SEQUENCE [LARGE SCALE GENOMIC DNA]</scope>
    <source>
        <strain evidence="3">12NC29</strain>
    </source>
</reference>
<proteinExistence type="predicted"/>
<feature type="compositionally biased region" description="Basic and acidic residues" evidence="1">
    <location>
        <begin position="100"/>
        <end position="109"/>
    </location>
</feature>
<feature type="domain" description="DUF6589" evidence="2">
    <location>
        <begin position="16"/>
        <end position="78"/>
    </location>
</feature>
<keyword evidence="4" id="KW-1185">Reference proteome</keyword>
<dbReference type="OrthoDB" id="3033641at2759"/>
<evidence type="ECO:0000313" key="3">
    <source>
        <dbReference type="EMBL" id="PLW54661.1"/>
    </source>
</evidence>
<comment type="caution">
    <text evidence="3">The sequence shown here is derived from an EMBL/GenBank/DDBJ whole genome shotgun (WGS) entry which is preliminary data.</text>
</comment>
<evidence type="ECO:0000313" key="4">
    <source>
        <dbReference type="Proteomes" id="UP000235388"/>
    </source>
</evidence>
<evidence type="ECO:0000259" key="2">
    <source>
        <dbReference type="Pfam" id="PF20231"/>
    </source>
</evidence>
<dbReference type="EMBL" id="PGCJ01000043">
    <property type="protein sequence ID" value="PLW54661.1"/>
    <property type="molecule type" value="Genomic_DNA"/>
</dbReference>
<protein>
    <recommendedName>
        <fullName evidence="2">DUF6589 domain-containing protein</fullName>
    </recommendedName>
</protein>
<dbReference type="Proteomes" id="UP000235388">
    <property type="component" value="Unassembled WGS sequence"/>
</dbReference>
<organism evidence="3 4">
    <name type="scientific">Puccinia coronata f. sp. avenae</name>
    <dbReference type="NCBI Taxonomy" id="200324"/>
    <lineage>
        <taxon>Eukaryota</taxon>
        <taxon>Fungi</taxon>
        <taxon>Dikarya</taxon>
        <taxon>Basidiomycota</taxon>
        <taxon>Pucciniomycotina</taxon>
        <taxon>Pucciniomycetes</taxon>
        <taxon>Pucciniales</taxon>
        <taxon>Pucciniaceae</taxon>
        <taxon>Puccinia</taxon>
    </lineage>
</organism>
<accession>A0A2N5VXE8</accession>
<dbReference type="STRING" id="200324.A0A2N5VXE8"/>
<sequence length="133" mass="15212">MRQDNELLSEEKLPLKSTCIAEIMDECYQEYFLPSALLKEKSLPRDLNSLLRLRDFATVFECNNAMTAGDVGRITTILNDTQQGCKILNRFRPTLEATKDDVSIDHCDPSSEDEESDEEDNPNKEDDMVAEEF</sequence>
<dbReference type="AlphaFoldDB" id="A0A2N5VXE8"/>